<dbReference type="InterPro" id="IPR000531">
    <property type="entry name" value="Beta-barrel_TonB"/>
</dbReference>
<comment type="subcellular location">
    <subcellularLocation>
        <location evidence="1 10">Cell outer membrane</location>
        <topology evidence="1 10">Multi-pass membrane protein</topology>
    </subcellularLocation>
</comment>
<dbReference type="PANTHER" id="PTHR30069">
    <property type="entry name" value="TONB-DEPENDENT OUTER MEMBRANE RECEPTOR"/>
    <property type="match status" value="1"/>
</dbReference>
<dbReference type="Proteomes" id="UP001155027">
    <property type="component" value="Unassembled WGS sequence"/>
</dbReference>
<organism evidence="15 16">
    <name type="scientific">Salinibacter ruber</name>
    <dbReference type="NCBI Taxonomy" id="146919"/>
    <lineage>
        <taxon>Bacteria</taxon>
        <taxon>Pseudomonadati</taxon>
        <taxon>Rhodothermota</taxon>
        <taxon>Rhodothermia</taxon>
        <taxon>Rhodothermales</taxon>
        <taxon>Salinibacteraceae</taxon>
        <taxon>Salinibacter</taxon>
    </lineage>
</organism>
<proteinExistence type="inferred from homology"/>
<dbReference type="Gene3D" id="2.40.170.20">
    <property type="entry name" value="TonB-dependent receptor, beta-barrel domain"/>
    <property type="match status" value="1"/>
</dbReference>
<dbReference type="RefSeq" id="WP_259079907.1">
    <property type="nucleotide sequence ID" value="NZ_JANUAU010000003.1"/>
</dbReference>
<evidence type="ECO:0000259" key="14">
    <source>
        <dbReference type="Pfam" id="PF07715"/>
    </source>
</evidence>
<evidence type="ECO:0000256" key="9">
    <source>
        <dbReference type="ARBA" id="ARBA00023237"/>
    </source>
</evidence>
<keyword evidence="7 10" id="KW-0472">Membrane</keyword>
<evidence type="ECO:0000256" key="1">
    <source>
        <dbReference type="ARBA" id="ARBA00004571"/>
    </source>
</evidence>
<evidence type="ECO:0000256" key="2">
    <source>
        <dbReference type="ARBA" id="ARBA00022448"/>
    </source>
</evidence>
<dbReference type="Pfam" id="PF00593">
    <property type="entry name" value="TonB_dep_Rec_b-barrel"/>
    <property type="match status" value="1"/>
</dbReference>
<dbReference type="InterPro" id="IPR036942">
    <property type="entry name" value="Beta-barrel_TonB_sf"/>
</dbReference>
<dbReference type="AlphaFoldDB" id="A0A9X2TBH7"/>
<evidence type="ECO:0000256" key="3">
    <source>
        <dbReference type="ARBA" id="ARBA00022452"/>
    </source>
</evidence>
<evidence type="ECO:0000313" key="16">
    <source>
        <dbReference type="Proteomes" id="UP001155027"/>
    </source>
</evidence>
<sequence>MRPRALLLLLIGLLPLLNAPPQAQPAPARPVADTTARADSLWQLDMEQVVVTATRAERSADDVGVPVSVIGQQEIEAQGAARATDLLANQPGLSINNDHGSGLQMRGLGPEYTLILLDGEPIVGRTAGTLDLGRLTTANIERVEVVRGPTSSLYGSEALAGVVNFITGAPAGDLGGEVRTRYGTHGTVDLSARLEGTSGPWQGSVFVDRYRTGGYDLSSAGLAPTRPGYVDYTAQARGQYEAGPSTTFSLRGRLATQSQNYDVGISADGTTGNVRHAQQNDRHDWNASAEVEQQLGAGWRLTGTLYGAGYHTDQSLRRVDNGTIRSESVLDQYHGEAEAVLRGALGNNHLLTVGAGTTVETIDADRKTGTRRGGFGFVQDEWSPLASLDVTGSLRLDGNSDYASRLSPKMAVRYAPFDRVSFHASVGSGYKAPAFRQLYLNFTNPQAGYSVFGTTEAQRGLQQFEEQGQIDTFFRDPSTLGEPLAPETSWAFNAGFTASLWGDATLRLGAYHNEVDNLIDAEAVARKTNGQSVFTYVNRNEIYTRGVEARLTLRPTSALRVQLGYDYQEAKDRQVLDELEAGDVYRRENGRDVQVSPDDYAGLPGRPAHTGTVQLRHMALPFGLTANVQGTLRGRAGYADRNGNGIVDVDREYVEARTRWDVTVSKTLLDDYTLRLGGENLFDYTNPRRVPSIPGRTWFAELQAQF</sequence>
<dbReference type="PANTHER" id="PTHR30069:SF29">
    <property type="entry name" value="HEMOGLOBIN AND HEMOGLOBIN-HAPTOGLOBIN-BINDING PROTEIN 1-RELATED"/>
    <property type="match status" value="1"/>
</dbReference>
<evidence type="ECO:0000256" key="11">
    <source>
        <dbReference type="RuleBase" id="RU003357"/>
    </source>
</evidence>
<dbReference type="InterPro" id="IPR037066">
    <property type="entry name" value="Plug_dom_sf"/>
</dbReference>
<keyword evidence="8 15" id="KW-0675">Receptor</keyword>
<dbReference type="GO" id="GO:0044718">
    <property type="term" value="P:siderophore transmembrane transport"/>
    <property type="evidence" value="ECO:0007669"/>
    <property type="project" value="TreeGrafter"/>
</dbReference>
<dbReference type="SUPFAM" id="SSF56935">
    <property type="entry name" value="Porins"/>
    <property type="match status" value="1"/>
</dbReference>
<feature type="domain" description="TonB-dependent receptor-like beta-barrel" evidence="13">
    <location>
        <begin position="228"/>
        <end position="681"/>
    </location>
</feature>
<feature type="domain" description="TonB-dependent receptor plug" evidence="14">
    <location>
        <begin position="61"/>
        <end position="162"/>
    </location>
</feature>
<dbReference type="InterPro" id="IPR039426">
    <property type="entry name" value="TonB-dep_rcpt-like"/>
</dbReference>
<comment type="similarity">
    <text evidence="10 11">Belongs to the TonB-dependent receptor family.</text>
</comment>
<evidence type="ECO:0000259" key="13">
    <source>
        <dbReference type="Pfam" id="PF00593"/>
    </source>
</evidence>
<protein>
    <submittedName>
        <fullName evidence="15">Outer membrane receptor for ferrienterochelin and colicins</fullName>
    </submittedName>
</protein>
<dbReference type="GO" id="GO:0015344">
    <property type="term" value="F:siderophore uptake transmembrane transporter activity"/>
    <property type="evidence" value="ECO:0007669"/>
    <property type="project" value="TreeGrafter"/>
</dbReference>
<evidence type="ECO:0000256" key="8">
    <source>
        <dbReference type="ARBA" id="ARBA00023170"/>
    </source>
</evidence>
<comment type="caution">
    <text evidence="15">The sequence shown here is derived from an EMBL/GenBank/DDBJ whole genome shotgun (WGS) entry which is preliminary data.</text>
</comment>
<reference evidence="15" key="1">
    <citation type="submission" date="2022-08" db="EMBL/GenBank/DDBJ databases">
        <title>Genomic Encyclopedia of Type Strains, Phase V (KMG-V): Genome sequencing to study the core and pangenomes of soil and plant-associated prokaryotes.</title>
        <authorList>
            <person name="Whitman W."/>
        </authorList>
    </citation>
    <scope>NUCLEOTIDE SEQUENCE</scope>
    <source>
        <strain evidence="15">0</strain>
    </source>
</reference>
<dbReference type="GO" id="GO:0009279">
    <property type="term" value="C:cell outer membrane"/>
    <property type="evidence" value="ECO:0007669"/>
    <property type="project" value="UniProtKB-SubCell"/>
</dbReference>
<evidence type="ECO:0000256" key="12">
    <source>
        <dbReference type="SAM" id="SignalP"/>
    </source>
</evidence>
<accession>A0A9X2TBH7</accession>
<name>A0A9X2TBH7_9BACT</name>
<evidence type="ECO:0000256" key="6">
    <source>
        <dbReference type="ARBA" id="ARBA00023077"/>
    </source>
</evidence>
<dbReference type="CDD" id="cd01347">
    <property type="entry name" value="ligand_gated_channel"/>
    <property type="match status" value="1"/>
</dbReference>
<evidence type="ECO:0000256" key="4">
    <source>
        <dbReference type="ARBA" id="ARBA00022692"/>
    </source>
</evidence>
<evidence type="ECO:0000313" key="15">
    <source>
        <dbReference type="EMBL" id="MCS3677443.1"/>
    </source>
</evidence>
<dbReference type="EMBL" id="JANUAU010000003">
    <property type="protein sequence ID" value="MCS3677443.1"/>
    <property type="molecule type" value="Genomic_DNA"/>
</dbReference>
<keyword evidence="3 10" id="KW-1134">Transmembrane beta strand</keyword>
<keyword evidence="2 10" id="KW-0813">Transport</keyword>
<evidence type="ECO:0000256" key="10">
    <source>
        <dbReference type="PROSITE-ProRule" id="PRU01360"/>
    </source>
</evidence>
<feature type="chain" id="PRO_5040962058" evidence="12">
    <location>
        <begin position="26"/>
        <end position="706"/>
    </location>
</feature>
<keyword evidence="9 10" id="KW-0998">Cell outer membrane</keyword>
<evidence type="ECO:0000256" key="7">
    <source>
        <dbReference type="ARBA" id="ARBA00023136"/>
    </source>
</evidence>
<dbReference type="PROSITE" id="PS52016">
    <property type="entry name" value="TONB_DEPENDENT_REC_3"/>
    <property type="match status" value="1"/>
</dbReference>
<keyword evidence="5 12" id="KW-0732">Signal</keyword>
<dbReference type="Gene3D" id="2.170.130.10">
    <property type="entry name" value="TonB-dependent receptor, plug domain"/>
    <property type="match status" value="1"/>
</dbReference>
<keyword evidence="4 10" id="KW-0812">Transmembrane</keyword>
<dbReference type="Pfam" id="PF07715">
    <property type="entry name" value="Plug"/>
    <property type="match status" value="1"/>
</dbReference>
<gene>
    <name evidence="15" type="ORF">GGP71_001359</name>
</gene>
<feature type="signal peptide" evidence="12">
    <location>
        <begin position="1"/>
        <end position="25"/>
    </location>
</feature>
<evidence type="ECO:0000256" key="5">
    <source>
        <dbReference type="ARBA" id="ARBA00022729"/>
    </source>
</evidence>
<dbReference type="InterPro" id="IPR012910">
    <property type="entry name" value="Plug_dom"/>
</dbReference>
<keyword evidence="6 11" id="KW-0798">TonB box</keyword>